<proteinExistence type="predicted"/>
<organism evidence="2 3">
    <name type="scientific">Microcystis aeruginosa Ma_SC_T_19800800_S464</name>
    <dbReference type="NCBI Taxonomy" id="2486257"/>
    <lineage>
        <taxon>Bacteria</taxon>
        <taxon>Bacillati</taxon>
        <taxon>Cyanobacteriota</taxon>
        <taxon>Cyanophyceae</taxon>
        <taxon>Oscillatoriophycideae</taxon>
        <taxon>Chroococcales</taxon>
        <taxon>Microcystaceae</taxon>
        <taxon>Microcystis</taxon>
    </lineage>
</organism>
<dbReference type="AlphaFoldDB" id="A0A552DYA5"/>
<protein>
    <submittedName>
        <fullName evidence="2">Putative toxin-antitoxin system toxin component, PIN family</fullName>
    </submittedName>
</protein>
<dbReference type="Proteomes" id="UP000319313">
    <property type="component" value="Unassembled WGS sequence"/>
</dbReference>
<dbReference type="PANTHER" id="PTHR34610">
    <property type="entry name" value="SSL7007 PROTEIN"/>
    <property type="match status" value="1"/>
</dbReference>
<evidence type="ECO:0000259" key="1">
    <source>
        <dbReference type="SMART" id="SM00670"/>
    </source>
</evidence>
<evidence type="ECO:0000313" key="2">
    <source>
        <dbReference type="EMBL" id="TRU27134.1"/>
    </source>
</evidence>
<dbReference type="InterPro" id="IPR029060">
    <property type="entry name" value="PIN-like_dom_sf"/>
</dbReference>
<sequence length="149" mass="16645">MRLSEKLVLRLVLDTNILISALLRKNTPPYLLYQAWRVNLFELVTSTSQLEELQRVMAYPKLQRYFTPEEAQTMLAGITASTLCVTSLPIVSYSPDPDDNIILATAIAGKADYLVSGDKSDLLKLGVIEDILIITPRQALDILQQLIPT</sequence>
<feature type="domain" description="PIN" evidence="1">
    <location>
        <begin position="9"/>
        <end position="123"/>
    </location>
</feature>
<name>A0A552DYA5_MICAE</name>
<dbReference type="NCBIfam" id="TIGR00305">
    <property type="entry name" value="putative toxin-antitoxin system toxin component, PIN family"/>
    <property type="match status" value="1"/>
</dbReference>
<gene>
    <name evidence="2" type="ORF">EWV81_08175</name>
</gene>
<dbReference type="Pfam" id="PF13470">
    <property type="entry name" value="PIN_3"/>
    <property type="match status" value="1"/>
</dbReference>
<reference evidence="2 3" key="1">
    <citation type="submission" date="2019-01" db="EMBL/GenBank/DDBJ databases">
        <title>Coherence of Microcystis species and biogeography revealed through population genomics.</title>
        <authorList>
            <person name="Perez-Carrascal O.M."/>
            <person name="Terrat Y."/>
            <person name="Giani A."/>
            <person name="Fortin N."/>
            <person name="Tromas N."/>
            <person name="Shapiro B.J."/>
        </authorList>
    </citation>
    <scope>NUCLEOTIDE SEQUENCE [LARGE SCALE GENOMIC DNA]</scope>
    <source>
        <strain evidence="2">Ma_SC_T_19800800_S464</strain>
    </source>
</reference>
<dbReference type="SUPFAM" id="SSF88723">
    <property type="entry name" value="PIN domain-like"/>
    <property type="match status" value="1"/>
</dbReference>
<dbReference type="SMART" id="SM00670">
    <property type="entry name" value="PINc"/>
    <property type="match status" value="1"/>
</dbReference>
<evidence type="ECO:0000313" key="3">
    <source>
        <dbReference type="Proteomes" id="UP000319313"/>
    </source>
</evidence>
<dbReference type="InterPro" id="IPR002850">
    <property type="entry name" value="PIN_toxin-like"/>
</dbReference>
<accession>A0A552DYA5</accession>
<comment type="caution">
    <text evidence="2">The sequence shown here is derived from an EMBL/GenBank/DDBJ whole genome shotgun (WGS) entry which is preliminary data.</text>
</comment>
<dbReference type="InterPro" id="IPR002716">
    <property type="entry name" value="PIN_dom"/>
</dbReference>
<dbReference type="PANTHER" id="PTHR34610:SF4">
    <property type="entry name" value="SLL8027 PROTEIN"/>
    <property type="match status" value="1"/>
</dbReference>
<dbReference type="EMBL" id="SFBL01000069">
    <property type="protein sequence ID" value="TRU27134.1"/>
    <property type="molecule type" value="Genomic_DNA"/>
</dbReference>